<proteinExistence type="predicted"/>
<dbReference type="Pfam" id="PF19237">
    <property type="entry name" value="DUF5889"/>
    <property type="match status" value="1"/>
</dbReference>
<protein>
    <recommendedName>
        <fullName evidence="1">DUF5889 domain-containing protein</fullName>
    </recommendedName>
</protein>
<accession>A0A3Q8U8R5</accession>
<gene>
    <name evidence="2" type="ORF">Mb0304</name>
</gene>
<name>A0A3Q8U8R5_9VIRU</name>
<evidence type="ECO:0000313" key="2">
    <source>
        <dbReference type="EMBL" id="AZL89885.1"/>
    </source>
</evidence>
<dbReference type="InterPro" id="IPR045373">
    <property type="entry name" value="DUF5889"/>
</dbReference>
<organism evidence="2">
    <name type="scientific">Megavirus baoshan</name>
    <dbReference type="NCBI Taxonomy" id="2496520"/>
    <lineage>
        <taxon>Viruses</taxon>
        <taxon>Varidnaviria</taxon>
        <taxon>Bamfordvirae</taxon>
        <taxon>Nucleocytoviricota</taxon>
        <taxon>Megaviricetes</taxon>
        <taxon>Imitervirales</taxon>
        <taxon>Mimiviridae</taxon>
        <taxon>Megamimivirinae</taxon>
        <taxon>Megavirus</taxon>
        <taxon>Megavirus baoshanense</taxon>
    </lineage>
</organism>
<dbReference type="EMBL" id="MH046811">
    <property type="protein sequence ID" value="AZL89885.1"/>
    <property type="molecule type" value="Genomic_DNA"/>
</dbReference>
<feature type="domain" description="DUF5889" evidence="1">
    <location>
        <begin position="160"/>
        <end position="264"/>
    </location>
</feature>
<evidence type="ECO:0000259" key="1">
    <source>
        <dbReference type="Pfam" id="PF19237"/>
    </source>
</evidence>
<reference evidence="2" key="1">
    <citation type="submission" date="2018-03" db="EMBL/GenBank/DDBJ databases">
        <title>Draft genome sequences of Megaviruse, new member of the family Mimiviridae isolated from water in Shanghai, China.</title>
        <authorList>
            <person name="Xia Y."/>
        </authorList>
    </citation>
    <scope>NUCLEOTIDE SEQUENCE</scope>
    <source>
        <strain evidence="2">SH</strain>
    </source>
</reference>
<sequence>MSKLVAKKLMYNAYIDFLHNKKNLMNHILLIEYLFNKPIANIKTVSDLCQYFEKDSFVEDELRLVYLNDNNKNIFNIMFVMEMVSKRFRYYYNAGIRLEKNYRSQHLLTNKKNKNEKIIKNILEDLSDKYNLSYIYKWTFTTKGSQNRSNTLPTINFMNNFIYDYFCVFYYNGKMIVFVIDIYDKKNDSNIHTSQIFKQYILHQMNIHTLRINTNHKIKNQILIFIKKIKKTTKYICHGFIKPVPELIDINLIKKLYKDFSCDYSNNHIIYNKLYLHKNYSGNYKINDNIDDIILINSQNNNINLGPPQDKSFEINKNIFENIIKNIAHDKPKRTNSHEAINIINNFNKN</sequence>